<protein>
    <submittedName>
        <fullName evidence="2">CarboxypepD_reg-like domain-containing protein</fullName>
    </submittedName>
</protein>
<dbReference type="SUPFAM" id="SSF49464">
    <property type="entry name" value="Carboxypeptidase regulatory domain-like"/>
    <property type="match status" value="2"/>
</dbReference>
<accession>A0A1G7I1B6</accession>
<dbReference type="RefSeq" id="WP_229792656.1">
    <property type="nucleotide sequence ID" value="NZ_BMWO01000007.1"/>
</dbReference>
<proteinExistence type="predicted"/>
<evidence type="ECO:0000313" key="3">
    <source>
        <dbReference type="Proteomes" id="UP000199321"/>
    </source>
</evidence>
<evidence type="ECO:0000313" key="2">
    <source>
        <dbReference type="EMBL" id="SDF06363.1"/>
    </source>
</evidence>
<gene>
    <name evidence="2" type="ORF">SAMN05421855_10541</name>
</gene>
<dbReference type="EMBL" id="FNBA01000005">
    <property type="protein sequence ID" value="SDF06363.1"/>
    <property type="molecule type" value="Genomic_DNA"/>
</dbReference>
<sequence length="374" mass="41107">MKKAITIRIPEPCHEGWEKMTQTEKGKFCKVCTKEVIDFTNKTDEDLVKIATSGTNLCGRFKTTQLDRELKLERKSSTNFTSYAASLLLPLSLLGSVASVNSATTTSEKNYTSLGIGSYSTPNRAIVTITGNVSSSEGIPLNNVLITAQETGKTTYTDKDGNYSITTIDNQILVFHINGFFDASVQMKGTASKKDVVLFTSELKTTVMGKIAPPPIEEKIEIVEEKASEEITIKGTVTDNEGQPLPGANVIVKGTSTGTQTDFDGNYTLNTTPNTVLSFSYIGFETKEITLSTISNTISVQLEASYDSMLGEVVVTSGIIAIDHDWEPQLSPEELQQKKEAQKQAYKNELEFKKIQKARKKAARQQKRAQKKIK</sequence>
<dbReference type="InterPro" id="IPR008969">
    <property type="entry name" value="CarboxyPept-like_regulatory"/>
</dbReference>
<dbReference type="Pfam" id="PF13715">
    <property type="entry name" value="CarbopepD_reg_2"/>
    <property type="match status" value="2"/>
</dbReference>
<feature type="coiled-coil region" evidence="1">
    <location>
        <begin position="336"/>
        <end position="372"/>
    </location>
</feature>
<name>A0A1G7I1B6_9FLAO</name>
<dbReference type="AlphaFoldDB" id="A0A1G7I1B6"/>
<evidence type="ECO:0000256" key="1">
    <source>
        <dbReference type="SAM" id="Coils"/>
    </source>
</evidence>
<organism evidence="2 3">
    <name type="scientific">Ulvibacter litoralis</name>
    <dbReference type="NCBI Taxonomy" id="227084"/>
    <lineage>
        <taxon>Bacteria</taxon>
        <taxon>Pseudomonadati</taxon>
        <taxon>Bacteroidota</taxon>
        <taxon>Flavobacteriia</taxon>
        <taxon>Flavobacteriales</taxon>
        <taxon>Flavobacteriaceae</taxon>
        <taxon>Ulvibacter</taxon>
    </lineage>
</organism>
<dbReference type="Proteomes" id="UP000199321">
    <property type="component" value="Unassembled WGS sequence"/>
</dbReference>
<keyword evidence="3" id="KW-1185">Reference proteome</keyword>
<dbReference type="Gene3D" id="2.60.40.1120">
    <property type="entry name" value="Carboxypeptidase-like, regulatory domain"/>
    <property type="match status" value="2"/>
</dbReference>
<keyword evidence="1" id="KW-0175">Coiled coil</keyword>
<dbReference type="FunFam" id="2.60.40.1120:FF:000003">
    <property type="entry name" value="Outer membrane protein Omp121"/>
    <property type="match status" value="1"/>
</dbReference>
<reference evidence="2 3" key="1">
    <citation type="submission" date="2016-10" db="EMBL/GenBank/DDBJ databases">
        <authorList>
            <person name="de Groot N.N."/>
        </authorList>
    </citation>
    <scope>NUCLEOTIDE SEQUENCE [LARGE SCALE GENOMIC DNA]</scope>
    <source>
        <strain evidence="2 3">DSM 16195</strain>
    </source>
</reference>
<dbReference type="STRING" id="227084.SAMN05421855_10541"/>